<dbReference type="PANTHER" id="PTHR22893:SF91">
    <property type="entry name" value="NADPH DEHYDROGENASE 2-RELATED"/>
    <property type="match status" value="1"/>
</dbReference>
<evidence type="ECO:0000259" key="1">
    <source>
        <dbReference type="Pfam" id="PF00724"/>
    </source>
</evidence>
<dbReference type="AlphaFoldDB" id="A0A1J9R9P6"/>
<dbReference type="Gene3D" id="3.20.20.70">
    <property type="entry name" value="Aldolase class I"/>
    <property type="match status" value="2"/>
</dbReference>
<feature type="domain" description="NADH:flavin oxidoreductase/NADH oxidase N-terminal" evidence="1">
    <location>
        <begin position="27"/>
        <end position="106"/>
    </location>
</feature>
<dbReference type="EMBL" id="LGTZ01000574">
    <property type="protein sequence ID" value="OJD24381.1"/>
    <property type="molecule type" value="Genomic_DNA"/>
</dbReference>
<proteinExistence type="predicted"/>
<evidence type="ECO:0000313" key="3">
    <source>
        <dbReference type="Proteomes" id="UP000242791"/>
    </source>
</evidence>
<accession>A0A1J9R9P6</accession>
<dbReference type="GO" id="GO:0016491">
    <property type="term" value="F:oxidoreductase activity"/>
    <property type="evidence" value="ECO:0007669"/>
    <property type="project" value="InterPro"/>
</dbReference>
<organism evidence="2 3">
    <name type="scientific">Blastomyces percursus</name>
    <dbReference type="NCBI Taxonomy" id="1658174"/>
    <lineage>
        <taxon>Eukaryota</taxon>
        <taxon>Fungi</taxon>
        <taxon>Dikarya</taxon>
        <taxon>Ascomycota</taxon>
        <taxon>Pezizomycotina</taxon>
        <taxon>Eurotiomycetes</taxon>
        <taxon>Eurotiomycetidae</taxon>
        <taxon>Onygenales</taxon>
        <taxon>Ajellomycetaceae</taxon>
        <taxon>Blastomyces</taxon>
    </lineage>
</organism>
<reference evidence="2 3" key="1">
    <citation type="submission" date="2015-08" db="EMBL/GenBank/DDBJ databases">
        <title>Emmonsia species relationships and genome sequence.</title>
        <authorList>
            <person name="Cuomo C.A."/>
            <person name="Schwartz I.S."/>
            <person name="Kenyon C."/>
            <person name="De Hoog G.S."/>
            <person name="Govender N.P."/>
            <person name="Botha A."/>
            <person name="Moreno L."/>
            <person name="De Vries M."/>
            <person name="Munoz J.F."/>
            <person name="Stielow J.B."/>
        </authorList>
    </citation>
    <scope>NUCLEOTIDE SEQUENCE [LARGE SCALE GENOMIC DNA]</scope>
    <source>
        <strain evidence="2 3">EI222</strain>
    </source>
</reference>
<dbReference type="Pfam" id="PF00724">
    <property type="entry name" value="Oxidored_FMN"/>
    <property type="match status" value="1"/>
</dbReference>
<dbReference type="SUPFAM" id="SSF51395">
    <property type="entry name" value="FMN-linked oxidoreductases"/>
    <property type="match status" value="2"/>
</dbReference>
<dbReference type="GO" id="GO:0010181">
    <property type="term" value="F:FMN binding"/>
    <property type="evidence" value="ECO:0007669"/>
    <property type="project" value="InterPro"/>
</dbReference>
<protein>
    <recommendedName>
        <fullName evidence="1">NADH:flavin oxidoreductase/NADH oxidase N-terminal domain-containing protein</fullName>
    </recommendedName>
</protein>
<dbReference type="Proteomes" id="UP000242791">
    <property type="component" value="Unassembled WGS sequence"/>
</dbReference>
<name>A0A1J9R9P6_9EURO</name>
<evidence type="ECO:0000313" key="2">
    <source>
        <dbReference type="EMBL" id="OJD24381.1"/>
    </source>
</evidence>
<comment type="caution">
    <text evidence="2">The sequence shown here is derived from an EMBL/GenBank/DDBJ whole genome shotgun (WGS) entry which is preliminary data.</text>
</comment>
<dbReference type="InterPro" id="IPR001155">
    <property type="entry name" value="OxRdtase_FMN_N"/>
</dbReference>
<keyword evidence="3" id="KW-1185">Reference proteome</keyword>
<dbReference type="InterPro" id="IPR013785">
    <property type="entry name" value="Aldolase_TIM"/>
</dbReference>
<gene>
    <name evidence="2" type="ORF">ACJ73_04259</name>
</gene>
<dbReference type="VEuPathDB" id="FungiDB:ACJ73_04259"/>
<dbReference type="InterPro" id="IPR045247">
    <property type="entry name" value="Oye-like"/>
</dbReference>
<dbReference type="PANTHER" id="PTHR22893">
    <property type="entry name" value="NADH OXIDOREDUCTASE-RELATED"/>
    <property type="match status" value="1"/>
</dbReference>
<dbReference type="STRING" id="1658174.A0A1J9R9P6"/>
<dbReference type="OrthoDB" id="1663137at2759"/>
<sequence length="212" mass="23522">MCLGYITMSKSEHGKRSPMQSMTKAVLIFCQLWTLGRAADSRVLTADGHPVVSSSNIPISKERAVPTPLDENGIQEFIGDYVQAAKNAMEAGFDGVEIHGANGYLCKASRIDQDSASKWPMQFQKPLDGFCPESANQRIAKLKGRRIAIAFGRFYSSNPDLPFRAFNHIPFTPYNRRTLYTPKSPIGYVDFVTSSQYEAWVSTKSEASPTLN</sequence>